<feature type="region of interest" description="Disordered" evidence="1">
    <location>
        <begin position="1"/>
        <end position="35"/>
    </location>
</feature>
<feature type="compositionally biased region" description="Low complexity" evidence="1">
    <location>
        <begin position="163"/>
        <end position="195"/>
    </location>
</feature>
<name>A0A9W7LAV5_9STRA</name>
<protein>
    <submittedName>
        <fullName evidence="2">Uncharacterized protein</fullName>
    </submittedName>
</protein>
<accession>A0A9W7LAV5</accession>
<dbReference type="EMBL" id="BRYA01000177">
    <property type="protein sequence ID" value="GMI42637.1"/>
    <property type="molecule type" value="Genomic_DNA"/>
</dbReference>
<feature type="compositionally biased region" description="Acidic residues" evidence="1">
    <location>
        <begin position="375"/>
        <end position="393"/>
    </location>
</feature>
<feature type="compositionally biased region" description="Low complexity" evidence="1">
    <location>
        <begin position="311"/>
        <end position="327"/>
    </location>
</feature>
<organism evidence="2 3">
    <name type="scientific">Triparma columacea</name>
    <dbReference type="NCBI Taxonomy" id="722753"/>
    <lineage>
        <taxon>Eukaryota</taxon>
        <taxon>Sar</taxon>
        <taxon>Stramenopiles</taxon>
        <taxon>Ochrophyta</taxon>
        <taxon>Bolidophyceae</taxon>
        <taxon>Parmales</taxon>
        <taxon>Triparmaceae</taxon>
        <taxon>Triparma</taxon>
    </lineage>
</organism>
<evidence type="ECO:0000313" key="2">
    <source>
        <dbReference type="EMBL" id="GMI42637.1"/>
    </source>
</evidence>
<feature type="compositionally biased region" description="Polar residues" evidence="1">
    <location>
        <begin position="345"/>
        <end position="359"/>
    </location>
</feature>
<feature type="region of interest" description="Disordered" evidence="1">
    <location>
        <begin position="345"/>
        <end position="393"/>
    </location>
</feature>
<gene>
    <name evidence="2" type="ORF">TrCOL_g10711</name>
</gene>
<feature type="region of interest" description="Disordered" evidence="1">
    <location>
        <begin position="149"/>
        <end position="204"/>
    </location>
</feature>
<dbReference type="OrthoDB" id="10592642at2759"/>
<proteinExistence type="predicted"/>
<evidence type="ECO:0000256" key="1">
    <source>
        <dbReference type="SAM" id="MobiDB-lite"/>
    </source>
</evidence>
<evidence type="ECO:0000313" key="3">
    <source>
        <dbReference type="Proteomes" id="UP001165065"/>
    </source>
</evidence>
<dbReference type="Proteomes" id="UP001165065">
    <property type="component" value="Unassembled WGS sequence"/>
</dbReference>
<comment type="caution">
    <text evidence="2">The sequence shown here is derived from an EMBL/GenBank/DDBJ whole genome shotgun (WGS) entry which is preliminary data.</text>
</comment>
<feature type="compositionally biased region" description="Low complexity" evidence="1">
    <location>
        <begin position="1"/>
        <end position="34"/>
    </location>
</feature>
<reference evidence="3" key="1">
    <citation type="journal article" date="2023" name="Commun. Biol.">
        <title>Genome analysis of Parmales, the sister group of diatoms, reveals the evolutionary specialization of diatoms from phago-mixotrophs to photoautotrophs.</title>
        <authorList>
            <person name="Ban H."/>
            <person name="Sato S."/>
            <person name="Yoshikawa S."/>
            <person name="Yamada K."/>
            <person name="Nakamura Y."/>
            <person name="Ichinomiya M."/>
            <person name="Sato N."/>
            <person name="Blanc-Mathieu R."/>
            <person name="Endo H."/>
            <person name="Kuwata A."/>
            <person name="Ogata H."/>
        </authorList>
    </citation>
    <scope>NUCLEOTIDE SEQUENCE [LARGE SCALE GENOMIC DNA]</scope>
</reference>
<sequence>MDIPTPTIPQTDPTSPQTLPQTNPTTSTTTSTLSADDFVPFNPPIEFQKCTKVIRSTFDDLPSFSSDAVLLISKLASDTIERLVSTAYSTVQDNTKDNAVPTITASALKDVVDNDMLTYSHFEDLVDRAKLEPGARKAGSRKARKIMAGTSAGGVVGGETKTESSLQDTTTTTTSSGQGTFTSSSSLPSSTTPAPDLGPPTATLTVPFSPAIDFTKTTKMIRSSYPDLPSFSKDAVSLIGALVADQVKDIVEIAHGMGGGEEGGVRRIGTEDIKKAVLDNENRFGHLTSTALSAKSDVLKKSKSRVRRPIDPTSPSPSSLPLSSSLSIPAPTSNNALSMSLAPSSSFYQDSTNQDTTNFVGGIEPVPVPGGGYGEEADLGDVDLQLDTDDYDA</sequence>
<keyword evidence="3" id="KW-1185">Reference proteome</keyword>
<feature type="region of interest" description="Disordered" evidence="1">
    <location>
        <begin position="298"/>
        <end position="327"/>
    </location>
</feature>
<dbReference type="AlphaFoldDB" id="A0A9W7LAV5"/>